<dbReference type="VEuPathDB" id="FungiDB:JI435_102080"/>
<dbReference type="PANTHER" id="PTHR12289:SF44">
    <property type="entry name" value="OUTER MEMBRANE PROTEIN (SAM35), PUTATIVE (AFU_ORTHOLOGUE AFUA_1G13180)-RELATED"/>
    <property type="match status" value="1"/>
</dbReference>
<evidence type="ECO:0000256" key="1">
    <source>
        <dbReference type="SAM" id="MobiDB-lite"/>
    </source>
</evidence>
<organism evidence="4 5">
    <name type="scientific">Phaeosphaeria nodorum (strain SN15 / ATCC MYA-4574 / FGSC 10173)</name>
    <name type="common">Glume blotch fungus</name>
    <name type="synonym">Parastagonospora nodorum</name>
    <dbReference type="NCBI Taxonomy" id="321614"/>
    <lineage>
        <taxon>Eukaryota</taxon>
        <taxon>Fungi</taxon>
        <taxon>Dikarya</taxon>
        <taxon>Ascomycota</taxon>
        <taxon>Pezizomycotina</taxon>
        <taxon>Dothideomycetes</taxon>
        <taxon>Pleosporomycetidae</taxon>
        <taxon>Pleosporales</taxon>
        <taxon>Pleosporineae</taxon>
        <taxon>Phaeosphaeriaceae</taxon>
        <taxon>Parastagonospora</taxon>
    </lineage>
</organism>
<evidence type="ECO:0000259" key="3">
    <source>
        <dbReference type="Pfam" id="PF17172"/>
    </source>
</evidence>
<feature type="domain" description="Metaxin glutathione S-transferase" evidence="2">
    <location>
        <begin position="230"/>
        <end position="298"/>
    </location>
</feature>
<dbReference type="OrthoDB" id="198787at2759"/>
<dbReference type="PANTHER" id="PTHR12289">
    <property type="entry name" value="METAXIN RELATED"/>
    <property type="match status" value="1"/>
</dbReference>
<feature type="compositionally biased region" description="Polar residues" evidence="1">
    <location>
        <begin position="12"/>
        <end position="26"/>
    </location>
</feature>
<feature type="compositionally biased region" description="Basic and acidic residues" evidence="1">
    <location>
        <begin position="1"/>
        <end position="11"/>
    </location>
</feature>
<dbReference type="CDD" id="cd03193">
    <property type="entry name" value="GST_C_Metaxin"/>
    <property type="match status" value="1"/>
</dbReference>
<evidence type="ECO:0008006" key="6">
    <source>
        <dbReference type="Google" id="ProtNLM"/>
    </source>
</evidence>
<reference evidence="5" key="1">
    <citation type="journal article" date="2021" name="BMC Genomics">
        <title>Chromosome-level genome assembly and manually-curated proteome of model necrotroph Parastagonospora nodorum Sn15 reveals a genome-wide trove of candidate effector homologs, and redundancy of virulence-related functions within an accessory chromosome.</title>
        <authorList>
            <person name="Bertazzoni S."/>
            <person name="Jones D.A.B."/>
            <person name="Phan H.T."/>
            <person name="Tan K.-C."/>
            <person name="Hane J.K."/>
        </authorList>
    </citation>
    <scope>NUCLEOTIDE SEQUENCE [LARGE SCALE GENOMIC DNA]</scope>
    <source>
        <strain evidence="5">SN15 / ATCC MYA-4574 / FGSC 10173)</strain>
    </source>
</reference>
<feature type="domain" description="Thioredoxin-like fold" evidence="3">
    <location>
        <begin position="82"/>
        <end position="178"/>
    </location>
</feature>
<protein>
    <recommendedName>
        <fullName evidence="6">Thioredoxin-like fold domain-containing protein</fullName>
    </recommendedName>
</protein>
<dbReference type="Pfam" id="PF17171">
    <property type="entry name" value="GST_C_6"/>
    <property type="match status" value="1"/>
</dbReference>
<dbReference type="InterPro" id="IPR050931">
    <property type="entry name" value="Mito_Protein_Transport_Metaxin"/>
</dbReference>
<dbReference type="Pfam" id="PF10806">
    <property type="entry name" value="SAM35"/>
    <property type="match status" value="1"/>
</dbReference>
<dbReference type="AlphaFoldDB" id="A0A7U2I7T9"/>
<evidence type="ECO:0000259" key="2">
    <source>
        <dbReference type="Pfam" id="PF17171"/>
    </source>
</evidence>
<accession>A0A7U2I7T9</accession>
<keyword evidence="5" id="KW-1185">Reference proteome</keyword>
<dbReference type="EMBL" id="CP069037">
    <property type="protein sequence ID" value="QRD03427.1"/>
    <property type="molecule type" value="Genomic_DNA"/>
</dbReference>
<sequence>MMSHTEEDKEPTPQSHNAPAQRSSRSLLAVPTPIKQLFDIFPLLTYPVNDLPQRAPQDRNKHVLYIFTSEDGALKGLPSYNPACLKWQAYLKFSKIDFRIASANNHASPSGALPFILPASPEPYKHIQPVPSGKLQRWAMNNSKKAVEEPGDLRYEAYLSLLDHRIRRAWLYCIYLSHNSTSIAEPLYILPSSGNPFVRLTIARELRTAAEKELLKFSPVINASTLYSQAEEAFAALETLLDKDDWFFGAPGPGLFDASVFAYTHLLLDEGLGKGWLDTRLRDALMSRKRLTSHRNRILSTYFPGQS</sequence>
<dbReference type="Proteomes" id="UP000663193">
    <property type="component" value="Chromosome 15"/>
</dbReference>
<evidence type="ECO:0000313" key="4">
    <source>
        <dbReference type="EMBL" id="QRD03427.1"/>
    </source>
</evidence>
<evidence type="ECO:0000313" key="5">
    <source>
        <dbReference type="Proteomes" id="UP000663193"/>
    </source>
</evidence>
<dbReference type="InterPro" id="IPR033468">
    <property type="entry name" value="Metaxin_GST"/>
</dbReference>
<name>A0A7U2I7T9_PHANO</name>
<feature type="region of interest" description="Disordered" evidence="1">
    <location>
        <begin position="1"/>
        <end position="26"/>
    </location>
</feature>
<proteinExistence type="predicted"/>
<dbReference type="InterPro" id="IPR012336">
    <property type="entry name" value="Thioredoxin-like_fold"/>
</dbReference>
<dbReference type="Pfam" id="PF17172">
    <property type="entry name" value="GST_N_4"/>
    <property type="match status" value="1"/>
</dbReference>
<gene>
    <name evidence="4" type="ORF">JI435_102080</name>
</gene>
<dbReference type="InterPro" id="IPR021211">
    <property type="entry name" value="SAM35"/>
</dbReference>